<gene>
    <name evidence="3" type="primary">jg15359</name>
    <name evidence="3" type="ORF">PAEG_LOCUS19428</name>
</gene>
<dbReference type="GO" id="GO:0045505">
    <property type="term" value="F:dynein intermediate chain binding"/>
    <property type="evidence" value="ECO:0007669"/>
    <property type="project" value="InterPro"/>
</dbReference>
<reference evidence="3" key="1">
    <citation type="submission" date="2022-03" db="EMBL/GenBank/DDBJ databases">
        <authorList>
            <person name="Lindestad O."/>
        </authorList>
    </citation>
    <scope>NUCLEOTIDE SEQUENCE</scope>
</reference>
<dbReference type="SUPFAM" id="SSF52540">
    <property type="entry name" value="P-loop containing nucleoside triphosphate hydrolases"/>
    <property type="match status" value="1"/>
</dbReference>
<dbReference type="Gene3D" id="3.40.50.300">
    <property type="entry name" value="P-loop containing nucleotide triphosphate hydrolases"/>
    <property type="match status" value="1"/>
</dbReference>
<dbReference type="GO" id="GO:0051959">
    <property type="term" value="F:dynein light intermediate chain binding"/>
    <property type="evidence" value="ECO:0007669"/>
    <property type="project" value="InterPro"/>
</dbReference>
<dbReference type="PANTHER" id="PTHR22878:SF68">
    <property type="entry name" value="DYNEIN HEAVY CHAIN 6, AXONEMAL-LIKE"/>
    <property type="match status" value="1"/>
</dbReference>
<dbReference type="OrthoDB" id="6912641at2759"/>
<dbReference type="PANTHER" id="PTHR22878">
    <property type="entry name" value="DYNEIN HEAVY CHAIN 6, AXONEMAL-LIKE-RELATED"/>
    <property type="match status" value="1"/>
</dbReference>
<accession>A0A8S4S1G0</accession>
<feature type="domain" description="Dynein heavy chain AAA module D4" evidence="2">
    <location>
        <begin position="2"/>
        <end position="150"/>
    </location>
</feature>
<dbReference type="InterPro" id="IPR027417">
    <property type="entry name" value="P-loop_NTPase"/>
</dbReference>
<dbReference type="EMBL" id="CAKXAJ010025733">
    <property type="protein sequence ID" value="CAH2243263.1"/>
    <property type="molecule type" value="Genomic_DNA"/>
</dbReference>
<evidence type="ECO:0000256" key="1">
    <source>
        <dbReference type="ARBA" id="ARBA00008887"/>
    </source>
</evidence>
<evidence type="ECO:0000259" key="2">
    <source>
        <dbReference type="Pfam" id="PF12780"/>
    </source>
</evidence>
<dbReference type="AlphaFoldDB" id="A0A8S4S1G0"/>
<dbReference type="Pfam" id="PF12780">
    <property type="entry name" value="AAA_8"/>
    <property type="match status" value="1"/>
</dbReference>
<dbReference type="GO" id="GO:0030286">
    <property type="term" value="C:dynein complex"/>
    <property type="evidence" value="ECO:0007669"/>
    <property type="project" value="InterPro"/>
</dbReference>
<sequence length="184" mass="21012">EFLEDINNMLNSGEVPNLFEGDSYEQVQTGCRSEAAKAGVNPGDRDAVYYYFINRVRGKLHLCICMSPVGEAFRRRCRMFPSLVNCCTIDWFTKWPPEALLSVAQQCLQPLEKPDIIEKISALAVSMHQRSLSENHVLLILNQLDKSLYIFDTFNLSVYNSNNASEHERQTKPDQTAPFLNVYV</sequence>
<proteinExistence type="inferred from homology"/>
<protein>
    <submittedName>
        <fullName evidence="3">Jg15359 protein</fullName>
    </submittedName>
</protein>
<comment type="similarity">
    <text evidence="1">Belongs to the dynein heavy chain family.</text>
</comment>
<comment type="caution">
    <text evidence="3">The sequence shown here is derived from an EMBL/GenBank/DDBJ whole genome shotgun (WGS) entry which is preliminary data.</text>
</comment>
<dbReference type="GO" id="GO:0007018">
    <property type="term" value="P:microtubule-based movement"/>
    <property type="evidence" value="ECO:0007669"/>
    <property type="project" value="InterPro"/>
</dbReference>
<dbReference type="Proteomes" id="UP000838756">
    <property type="component" value="Unassembled WGS sequence"/>
</dbReference>
<evidence type="ECO:0000313" key="3">
    <source>
        <dbReference type="EMBL" id="CAH2243263.1"/>
    </source>
</evidence>
<organism evidence="3 4">
    <name type="scientific">Pararge aegeria aegeria</name>
    <dbReference type="NCBI Taxonomy" id="348720"/>
    <lineage>
        <taxon>Eukaryota</taxon>
        <taxon>Metazoa</taxon>
        <taxon>Ecdysozoa</taxon>
        <taxon>Arthropoda</taxon>
        <taxon>Hexapoda</taxon>
        <taxon>Insecta</taxon>
        <taxon>Pterygota</taxon>
        <taxon>Neoptera</taxon>
        <taxon>Endopterygota</taxon>
        <taxon>Lepidoptera</taxon>
        <taxon>Glossata</taxon>
        <taxon>Ditrysia</taxon>
        <taxon>Papilionoidea</taxon>
        <taxon>Nymphalidae</taxon>
        <taxon>Satyrinae</taxon>
        <taxon>Satyrini</taxon>
        <taxon>Parargina</taxon>
        <taxon>Pararge</taxon>
    </lineage>
</organism>
<name>A0A8S4S1G0_9NEOP</name>
<feature type="non-terminal residue" evidence="3">
    <location>
        <position position="1"/>
    </location>
</feature>
<keyword evidence="4" id="KW-1185">Reference proteome</keyword>
<dbReference type="InterPro" id="IPR026983">
    <property type="entry name" value="DHC"/>
</dbReference>
<evidence type="ECO:0000313" key="4">
    <source>
        <dbReference type="Proteomes" id="UP000838756"/>
    </source>
</evidence>
<dbReference type="InterPro" id="IPR024317">
    <property type="entry name" value="Dynein_heavy_chain_D4_dom"/>
</dbReference>